<proteinExistence type="predicted"/>
<dbReference type="InterPro" id="IPR008045">
    <property type="entry name" value="MCM2"/>
</dbReference>
<dbReference type="Gene3D" id="3.30.1640.10">
    <property type="entry name" value="mini-chromosome maintenance (MCM) complex, chain A, domain 1"/>
    <property type="match status" value="1"/>
</dbReference>
<dbReference type="GO" id="GO:0003677">
    <property type="term" value="F:DNA binding"/>
    <property type="evidence" value="ECO:0007669"/>
    <property type="project" value="InterPro"/>
</dbReference>
<keyword evidence="5" id="KW-1185">Reference proteome</keyword>
<dbReference type="GO" id="GO:0005634">
    <property type="term" value="C:nucleus"/>
    <property type="evidence" value="ECO:0007669"/>
    <property type="project" value="InterPro"/>
</dbReference>
<dbReference type="STRING" id="133412.A0A1R1XXW9"/>
<protein>
    <submittedName>
        <fullName evidence="4">DNA replication licensing factor mcm2</fullName>
    </submittedName>
</protein>
<evidence type="ECO:0000313" key="4">
    <source>
        <dbReference type="EMBL" id="OMJ19455.1"/>
    </source>
</evidence>
<feature type="region of interest" description="Disordered" evidence="2">
    <location>
        <begin position="262"/>
        <end position="291"/>
    </location>
</feature>
<dbReference type="Pfam" id="PF12619">
    <property type="entry name" value="MCM2_N"/>
    <property type="match status" value="1"/>
</dbReference>
<feature type="region of interest" description="Disordered" evidence="2">
    <location>
        <begin position="66"/>
        <end position="115"/>
    </location>
</feature>
<accession>A0A1R1XXW9</accession>
<dbReference type="Pfam" id="PF14551">
    <property type="entry name" value="MCM_N"/>
    <property type="match status" value="1"/>
</dbReference>
<dbReference type="GO" id="GO:0042555">
    <property type="term" value="C:MCM complex"/>
    <property type="evidence" value="ECO:0007669"/>
    <property type="project" value="InterPro"/>
</dbReference>
<dbReference type="Proteomes" id="UP000187283">
    <property type="component" value="Unassembled WGS sequence"/>
</dbReference>
<comment type="caution">
    <text evidence="4">The sequence shown here is derived from an EMBL/GenBank/DDBJ whole genome shotgun (WGS) entry which is preliminary data.</text>
</comment>
<dbReference type="GO" id="GO:0005524">
    <property type="term" value="F:ATP binding"/>
    <property type="evidence" value="ECO:0007669"/>
    <property type="project" value="InterPro"/>
</dbReference>
<organism evidence="4 5">
    <name type="scientific">Smittium culicis</name>
    <dbReference type="NCBI Taxonomy" id="133412"/>
    <lineage>
        <taxon>Eukaryota</taxon>
        <taxon>Fungi</taxon>
        <taxon>Fungi incertae sedis</taxon>
        <taxon>Zoopagomycota</taxon>
        <taxon>Kickxellomycotina</taxon>
        <taxon>Harpellomycetes</taxon>
        <taxon>Harpellales</taxon>
        <taxon>Legeriomycetaceae</taxon>
        <taxon>Smittium</taxon>
    </lineage>
</organism>
<feature type="domain" description="MCM N-terminal" evidence="3">
    <location>
        <begin position="506"/>
        <end position="561"/>
    </location>
</feature>
<dbReference type="InterPro" id="IPR027925">
    <property type="entry name" value="MCM_N"/>
</dbReference>
<evidence type="ECO:0000256" key="1">
    <source>
        <dbReference type="SAM" id="Coils"/>
    </source>
</evidence>
<dbReference type="AlphaFoldDB" id="A0A1R1XXW9"/>
<feature type="non-terminal residue" evidence="4">
    <location>
        <position position="561"/>
    </location>
</feature>
<gene>
    <name evidence="4" type="ORF">AYI70_g4728</name>
</gene>
<evidence type="ECO:0000256" key="2">
    <source>
        <dbReference type="SAM" id="MobiDB-lite"/>
    </source>
</evidence>
<dbReference type="GO" id="GO:0006270">
    <property type="term" value="P:DNA replication initiation"/>
    <property type="evidence" value="ECO:0007669"/>
    <property type="project" value="InterPro"/>
</dbReference>
<feature type="compositionally biased region" description="Basic and acidic residues" evidence="2">
    <location>
        <begin position="87"/>
        <end position="105"/>
    </location>
</feature>
<name>A0A1R1XXW9_9FUNG</name>
<dbReference type="OrthoDB" id="844at2759"/>
<evidence type="ECO:0000313" key="5">
    <source>
        <dbReference type="Proteomes" id="UP000187283"/>
    </source>
</evidence>
<reference evidence="4 5" key="1">
    <citation type="submission" date="2017-01" db="EMBL/GenBank/DDBJ databases">
        <authorList>
            <person name="Mah S.A."/>
            <person name="Swanson W.J."/>
            <person name="Moy G.W."/>
            <person name="Vacquier V.D."/>
        </authorList>
    </citation>
    <scope>NUCLEOTIDE SEQUENCE [LARGE SCALE GENOMIC DNA]</scope>
    <source>
        <strain evidence="4 5">GSMNP</strain>
    </source>
</reference>
<keyword evidence="1" id="KW-0175">Coiled coil</keyword>
<evidence type="ECO:0000259" key="3">
    <source>
        <dbReference type="Pfam" id="PF14551"/>
    </source>
</evidence>
<sequence>MEIEEFANIFENADDLSRIIGKNPKHVHVCKKVSTDEIESLEAVDNTGTVSYLNQIPSKFKIGGEFRRKSGPKSPGLTTIAEDTEESEKRSFSDIHDLDNQKDPDIGSITINESSPKNYNRKMSIRFNKKPCIRNNLGESIAVIPSKMSDSVPSRRPKISTRQKEKSLSVADLSPYRISLKEIEKTNEDILIEQFFNSDLVKFVDNNMSQGSYEINENISAKTHEGHTNAEQPKPLHNSSEYRTDILEESYEKETSLRFQSRSKIARKNKRRASSDDSDNEITFPLTPGGGVSYVSSPPAYRSGALPPSSPPPFSPFTPLYPRIDSDDDMDDLIDEAQEVAIEEENDEEEEGERLAMEEEADGEDLFGSDMENDYKEIGGLDDYEGIDIDDENEFSTLNPAERAKIEARLRRRDLEEGRLLNKSRIPAAFLQAMDEENWDDSDSNILKKRSRRLLGEKNIHASMLDGTFDVDDEEKALTLEDLKDIKGDSVGTWINEAGPRQAIAREFRHFLLSFVNENGISVYGERIRKLGEINGESLEIDYPDLAVSKPLLGYFLANAP</sequence>
<feature type="coiled-coil region" evidence="1">
    <location>
        <begin position="330"/>
        <end position="362"/>
    </location>
</feature>
<dbReference type="EMBL" id="LSSN01001483">
    <property type="protein sequence ID" value="OMJ19455.1"/>
    <property type="molecule type" value="Genomic_DNA"/>
</dbReference>